<dbReference type="Proteomes" id="UP000001197">
    <property type="component" value="Chromosome 2"/>
</dbReference>
<evidence type="ECO:0000313" key="4">
    <source>
        <dbReference type="EMBL" id="CAP72577.1"/>
    </source>
</evidence>
<dbReference type="KEGG" id="pan:PODANSg7794"/>
<name>B2B453_PODAN</name>
<dbReference type="InterPro" id="IPR001138">
    <property type="entry name" value="Zn2Cys6_DnaBD"/>
</dbReference>
<dbReference type="eggNOG" id="ENOG502T0BR">
    <property type="taxonomic scope" value="Eukaryota"/>
</dbReference>
<dbReference type="EMBL" id="FO904937">
    <property type="protein sequence ID" value="CDP24972.1"/>
    <property type="molecule type" value="Genomic_DNA"/>
</dbReference>
<dbReference type="PROSITE" id="PS00463">
    <property type="entry name" value="ZN2_CY6_FUNGAL_1"/>
    <property type="match status" value="1"/>
</dbReference>
<dbReference type="RefSeq" id="XP_001910753.1">
    <property type="nucleotide sequence ID" value="XM_001910718.1"/>
</dbReference>
<feature type="region of interest" description="Disordered" evidence="2">
    <location>
        <begin position="780"/>
        <end position="867"/>
    </location>
</feature>
<feature type="region of interest" description="Disordered" evidence="2">
    <location>
        <begin position="990"/>
        <end position="1031"/>
    </location>
</feature>
<dbReference type="HOGENOM" id="CLU_294245_0_0_1"/>
<reference evidence="5" key="4">
    <citation type="submission" date="2014-09" db="EMBL/GenBank/DDBJ databases">
        <title>Maintaining two mating types: Structure of the mating type locus and its role in heterokaryosis in Podospora anserina.</title>
        <authorList>
            <person name="Grognet P."/>
            <person name="Bidard F."/>
            <person name="Kuchly C."/>
            <person name="Chan Ho Tong L."/>
            <person name="Coppin E."/>
            <person name="Ait Benkhali J."/>
            <person name="Couloux A."/>
            <person name="Wincker P."/>
            <person name="Debuchy R."/>
            <person name="Silar P."/>
        </authorList>
    </citation>
    <scope>NUCLEOTIDE SEQUENCE</scope>
</reference>
<dbReference type="Pfam" id="PF00172">
    <property type="entry name" value="Zn_clus"/>
    <property type="match status" value="1"/>
</dbReference>
<dbReference type="GO" id="GO:0000981">
    <property type="term" value="F:DNA-binding transcription factor activity, RNA polymerase II-specific"/>
    <property type="evidence" value="ECO:0007669"/>
    <property type="project" value="InterPro"/>
</dbReference>
<feature type="domain" description="Zn(2)-C6 fungal-type" evidence="3">
    <location>
        <begin position="307"/>
        <end position="338"/>
    </location>
</feature>
<reference evidence="6" key="3">
    <citation type="journal article" date="2014" name="Genetics">
        <title>Maintaining two mating types: Structure of the mating type locus and its role in heterokaryosis in Podospora anserina.</title>
        <authorList>
            <person name="Grognet P."/>
            <person name="Bidard F."/>
            <person name="Kuchly C."/>
            <person name="Tong L.C.H."/>
            <person name="Coppin E."/>
            <person name="Benkhali J.A."/>
            <person name="Couloux A."/>
            <person name="Wincker P."/>
            <person name="Debuchy R."/>
            <person name="Silar P."/>
        </authorList>
    </citation>
    <scope>GENOME REANNOTATION</scope>
    <source>
        <strain evidence="6">S / ATCC MYA-4624 / DSM 980 / FGSC 10383</strain>
    </source>
</reference>
<dbReference type="PANTHER" id="PTHR37540">
    <property type="entry name" value="TRANSCRIPTION FACTOR (ACR-2), PUTATIVE-RELATED-RELATED"/>
    <property type="match status" value="1"/>
</dbReference>
<feature type="compositionally biased region" description="Low complexity" evidence="2">
    <location>
        <begin position="851"/>
        <end position="867"/>
    </location>
</feature>
<dbReference type="GO" id="GO:0008270">
    <property type="term" value="F:zinc ion binding"/>
    <property type="evidence" value="ECO:0007669"/>
    <property type="project" value="InterPro"/>
</dbReference>
<dbReference type="EMBL" id="CU640366">
    <property type="protein sequence ID" value="CAP72577.1"/>
    <property type="molecule type" value="Genomic_DNA"/>
</dbReference>
<evidence type="ECO:0000313" key="5">
    <source>
        <dbReference type="EMBL" id="CDP24972.1"/>
    </source>
</evidence>
<feature type="compositionally biased region" description="Polar residues" evidence="2">
    <location>
        <begin position="243"/>
        <end position="262"/>
    </location>
</feature>
<reference evidence="4 6" key="1">
    <citation type="journal article" date="2008" name="Genome Biol.">
        <title>The genome sequence of the model ascomycete fungus Podospora anserina.</title>
        <authorList>
            <person name="Espagne E."/>
            <person name="Lespinet O."/>
            <person name="Malagnac F."/>
            <person name="Da Silva C."/>
            <person name="Jaillon O."/>
            <person name="Porcel B.M."/>
            <person name="Couloux A."/>
            <person name="Aury J.-M."/>
            <person name="Segurens B."/>
            <person name="Poulain J."/>
            <person name="Anthouard V."/>
            <person name="Grossetete S."/>
            <person name="Khalili H."/>
            <person name="Coppin E."/>
            <person name="Dequard-Chablat M."/>
            <person name="Picard M."/>
            <person name="Contamine V."/>
            <person name="Arnaise S."/>
            <person name="Bourdais A."/>
            <person name="Berteaux-Lecellier V."/>
            <person name="Gautheret D."/>
            <person name="de Vries R.P."/>
            <person name="Battaglia E."/>
            <person name="Coutinho P.M."/>
            <person name="Danchin E.G.J."/>
            <person name="Henrissat B."/>
            <person name="El Khoury R."/>
            <person name="Sainsard-Chanet A."/>
            <person name="Boivin A."/>
            <person name="Pinan-Lucarre B."/>
            <person name="Sellem C.H."/>
            <person name="Debuchy R."/>
            <person name="Wincker P."/>
            <person name="Weissenbach J."/>
            <person name="Silar P."/>
        </authorList>
    </citation>
    <scope>NUCLEOTIDE SEQUENCE [LARGE SCALE GENOMIC DNA]</scope>
    <source>
        <strain evidence="6">S / ATCC MYA-4624 / DSM 980 / FGSC 10383</strain>
        <strain evidence="4">S mat+</strain>
    </source>
</reference>
<protein>
    <submittedName>
        <fullName evidence="4">Podospora anserina S mat+ genomic DNA chromosome 2, supercontig 2</fullName>
    </submittedName>
</protein>
<dbReference type="CDD" id="cd00067">
    <property type="entry name" value="GAL4"/>
    <property type="match status" value="1"/>
</dbReference>
<feature type="compositionally biased region" description="Basic and acidic residues" evidence="2">
    <location>
        <begin position="1000"/>
        <end position="1031"/>
    </location>
</feature>
<dbReference type="OrthoDB" id="415825at2759"/>
<dbReference type="GeneID" id="6195580"/>
<feature type="region of interest" description="Disordered" evidence="2">
    <location>
        <begin position="286"/>
        <end position="309"/>
    </location>
</feature>
<feature type="compositionally biased region" description="Low complexity" evidence="2">
    <location>
        <begin position="780"/>
        <end position="795"/>
    </location>
</feature>
<dbReference type="InterPro" id="IPR021858">
    <property type="entry name" value="Fun_TF"/>
</dbReference>
<sequence>MSPYPWPLVRHSQREPPFAIRTNHSPPCTRVPTWLFTYTHMVPNTKICVYEGSQQPLDPSPAAPPSIHFLCPREQVDGCCSSGTYTPTNVRNVFLQPYLLFSSVSMFQKYSSSFLVHTERPQTKHKELVVPSLSASRTTFPSHRGPVHITFHEAKVCGLATRAHPLIRSVRSQLPSSILPPSLMSPSLEPRGDTPFYLVPYTTQSPLAHNRPGWHLNTLIPTSAPSAEGLHKRARRPRLGPLQSWSQRRGSVISQPYNQPSSLANAEIDGRVAVNKLLIQHSIPVMSDPTQNNVPPRPSRAERTTTSCGECRRRKQRCNQGQPCNNCARRYPQPLCEYRPNSRRSSAVAAAAAAAGATHPPAFSISILPPPLSPGLYGVENIRPSSIPPRQPSPLASPWPRTPGQEVTGPLAGWPGFDTLGHSPTAPSTPQYAWSTDRSFLYSHLSACEEGCTQHAAAVHGVVKTLRAYYPGGQGLHPWGGGGWDSESSGWANNSPLPPSMSGDSNIPWGIARHPPILEDADLFAVYINLISQFKASLDGNPDASNPYIKYYVPYCIQSRLLQRVGVYTAACFLADSGHVDLTAAMAQKSQVFELVNMHLSSQLSTSDEGITGVVQLVLNEWHWGNEGDLRAHLSGLREMIRVRGGFRTLGLHGLISKLAITADVAIALSSETAPFLRGGAEFEFRDNSHVPLRLPLNTPFIPKLATFASCGEALRTHGAVASILDDMRFLLAAVLALPAEPTAKELQKVHTTSGWIHERMVNLSVEGPALRRLSTAAAAASPAPSSAASTTSATFSPLDTMPSPELGDDYHSSTRGRPLGLKQQQHSPLPVRPMQLPGDEHSSVLRLDGSPSPARAAASSTHSTAMMPSDPPDYIYQSVRLAAILYSRAIMLRRPFKQIVTPAEHLQLWRTTWKVPLSTWRSLLGVFNWILLPLVSSSSTQEQDSNNHGHFVKGMLNVSLLQIGMENWELCGGVMDASVGLQRWLSGSGVEAGDGGNEGQKDDGAEMEKRGGEKSDRGQGPKDKGKQVAG</sequence>
<keyword evidence="6" id="KW-1185">Reference proteome</keyword>
<dbReference type="PROSITE" id="PS50048">
    <property type="entry name" value="ZN2_CY6_FUNGAL_2"/>
    <property type="match status" value="1"/>
</dbReference>
<organism evidence="4">
    <name type="scientific">Podospora anserina (strain S / ATCC MYA-4624 / DSM 980 / FGSC 10383)</name>
    <name type="common">Pleurage anserina</name>
    <dbReference type="NCBI Taxonomy" id="515849"/>
    <lineage>
        <taxon>Eukaryota</taxon>
        <taxon>Fungi</taxon>
        <taxon>Dikarya</taxon>
        <taxon>Ascomycota</taxon>
        <taxon>Pezizomycotina</taxon>
        <taxon>Sordariomycetes</taxon>
        <taxon>Sordariomycetidae</taxon>
        <taxon>Sordariales</taxon>
        <taxon>Podosporaceae</taxon>
        <taxon>Podospora</taxon>
        <taxon>Podospora anserina</taxon>
    </lineage>
</organism>
<feature type="region of interest" description="Disordered" evidence="2">
    <location>
        <begin position="226"/>
        <end position="262"/>
    </location>
</feature>
<proteinExistence type="predicted"/>
<keyword evidence="1" id="KW-0539">Nucleus</keyword>
<dbReference type="SMART" id="SM00066">
    <property type="entry name" value="GAL4"/>
    <property type="match status" value="1"/>
</dbReference>
<evidence type="ECO:0000256" key="2">
    <source>
        <dbReference type="SAM" id="MobiDB-lite"/>
    </source>
</evidence>
<reference evidence="4" key="2">
    <citation type="submission" date="2008-07" db="EMBL/GenBank/DDBJ databases">
        <authorList>
            <person name="Genoscope - CEA"/>
        </authorList>
    </citation>
    <scope>NUCLEOTIDE SEQUENCE</scope>
    <source>
        <strain evidence="4">S mat+</strain>
    </source>
</reference>
<gene>
    <name evidence="4" type="ORF">PODANS_2_90</name>
</gene>
<dbReference type="InterPro" id="IPR036864">
    <property type="entry name" value="Zn2-C6_fun-type_DNA-bd_sf"/>
</dbReference>
<dbReference type="AlphaFoldDB" id="B2B453"/>
<dbReference type="InParanoid" id="B2B453"/>
<evidence type="ECO:0000256" key="1">
    <source>
        <dbReference type="ARBA" id="ARBA00023242"/>
    </source>
</evidence>
<dbReference type="Gene3D" id="4.10.240.10">
    <property type="entry name" value="Zn(2)-C6 fungal-type DNA-binding domain"/>
    <property type="match status" value="1"/>
</dbReference>
<dbReference type="Pfam" id="PF11951">
    <property type="entry name" value="Fungal_trans_2"/>
    <property type="match status" value="1"/>
</dbReference>
<dbReference type="SUPFAM" id="SSF57701">
    <property type="entry name" value="Zn2/Cys6 DNA-binding domain"/>
    <property type="match status" value="1"/>
</dbReference>
<accession>B2B453</accession>
<dbReference type="PANTHER" id="PTHR37540:SF9">
    <property type="entry name" value="ZN(2)-C6 FUNGAL-TYPE DOMAIN-CONTAINING PROTEIN"/>
    <property type="match status" value="1"/>
</dbReference>
<dbReference type="STRING" id="515849.B2B453"/>
<dbReference type="VEuPathDB" id="FungiDB:PODANS_2_90"/>
<evidence type="ECO:0000259" key="3">
    <source>
        <dbReference type="PROSITE" id="PS50048"/>
    </source>
</evidence>
<evidence type="ECO:0000313" key="6">
    <source>
        <dbReference type="Proteomes" id="UP000001197"/>
    </source>
</evidence>